<dbReference type="EMBL" id="JAYKXP010000160">
    <property type="protein sequence ID" value="KAK7021855.1"/>
    <property type="molecule type" value="Genomic_DNA"/>
</dbReference>
<evidence type="ECO:0000313" key="1">
    <source>
        <dbReference type="EMBL" id="KAK7021855.1"/>
    </source>
</evidence>
<reference evidence="1 2" key="1">
    <citation type="submission" date="2024-01" db="EMBL/GenBank/DDBJ databases">
        <title>A draft genome for a cacao thread blight-causing isolate of Paramarasmius palmivorus.</title>
        <authorList>
            <person name="Baruah I.K."/>
            <person name="Bukari Y."/>
            <person name="Amoako-Attah I."/>
            <person name="Meinhardt L.W."/>
            <person name="Bailey B.A."/>
            <person name="Cohen S.P."/>
        </authorList>
    </citation>
    <scope>NUCLEOTIDE SEQUENCE [LARGE SCALE GENOMIC DNA]</scope>
    <source>
        <strain evidence="1 2">GH-12</strain>
    </source>
</reference>
<proteinExistence type="predicted"/>
<dbReference type="Gene3D" id="3.30.420.10">
    <property type="entry name" value="Ribonuclease H-like superfamily/Ribonuclease H"/>
    <property type="match status" value="1"/>
</dbReference>
<dbReference type="Proteomes" id="UP001383192">
    <property type="component" value="Unassembled WGS sequence"/>
</dbReference>
<organism evidence="1 2">
    <name type="scientific">Paramarasmius palmivorus</name>
    <dbReference type="NCBI Taxonomy" id="297713"/>
    <lineage>
        <taxon>Eukaryota</taxon>
        <taxon>Fungi</taxon>
        <taxon>Dikarya</taxon>
        <taxon>Basidiomycota</taxon>
        <taxon>Agaricomycotina</taxon>
        <taxon>Agaricomycetes</taxon>
        <taxon>Agaricomycetidae</taxon>
        <taxon>Agaricales</taxon>
        <taxon>Marasmiineae</taxon>
        <taxon>Marasmiaceae</taxon>
        <taxon>Paramarasmius</taxon>
    </lineage>
</organism>
<comment type="caution">
    <text evidence="1">The sequence shown here is derived from an EMBL/GenBank/DDBJ whole genome shotgun (WGS) entry which is preliminary data.</text>
</comment>
<sequence>MPKFKPTVYKSGDKKGQLHPNFLVKTTHQDEQGKPIYKRDGTLEKVKISMTGAHFADGTPQSLYYENGPDTGLFKGMANILIEWGYDAERMQNLKAQYFAGVKSLLEQACNKGGVKVWFLLKFHCELNPIEQCWGYTKSLYCLSTESSREDDLEKNTLAVLKAIQSLAPPLNSEM</sequence>
<keyword evidence="2" id="KW-1185">Reference proteome</keyword>
<evidence type="ECO:0000313" key="2">
    <source>
        <dbReference type="Proteomes" id="UP001383192"/>
    </source>
</evidence>
<dbReference type="InterPro" id="IPR036397">
    <property type="entry name" value="RNaseH_sf"/>
</dbReference>
<dbReference type="GO" id="GO:0003676">
    <property type="term" value="F:nucleic acid binding"/>
    <property type="evidence" value="ECO:0007669"/>
    <property type="project" value="InterPro"/>
</dbReference>
<accession>A0AAW0B7L4</accession>
<protein>
    <recommendedName>
        <fullName evidence="3">Transposase</fullName>
    </recommendedName>
</protein>
<evidence type="ECO:0008006" key="3">
    <source>
        <dbReference type="Google" id="ProtNLM"/>
    </source>
</evidence>
<dbReference type="AlphaFoldDB" id="A0AAW0B7L4"/>
<gene>
    <name evidence="1" type="ORF">VNI00_017202</name>
</gene>
<name>A0AAW0B7L4_9AGAR</name>